<name>A0A0A9YP01_LYGHE</name>
<keyword evidence="1" id="KW-0808">Transferase</keyword>
<reference evidence="1" key="2">
    <citation type="submission" date="2014-07" db="EMBL/GenBank/DDBJ databases">
        <authorList>
            <person name="Hull J."/>
        </authorList>
    </citation>
    <scope>NUCLEOTIDE SEQUENCE</scope>
</reference>
<reference evidence="1" key="1">
    <citation type="journal article" date="2014" name="PLoS ONE">
        <title>Transcriptome-Based Identification of ABC Transporters in the Western Tarnished Plant Bug Lygus hesperus.</title>
        <authorList>
            <person name="Hull J.J."/>
            <person name="Chaney K."/>
            <person name="Geib S.M."/>
            <person name="Fabrick J.A."/>
            <person name="Brent C.S."/>
            <person name="Walsh D."/>
            <person name="Lavine L.C."/>
        </authorList>
    </citation>
    <scope>NUCLEOTIDE SEQUENCE</scope>
</reference>
<feature type="non-terminal residue" evidence="1">
    <location>
        <position position="126"/>
    </location>
</feature>
<accession>A0A0A9YP01</accession>
<dbReference type="InterPro" id="IPR022048">
    <property type="entry name" value="Envelope_fusion-like"/>
</dbReference>
<proteinExistence type="predicted"/>
<sequence length="126" mass="14351">QQLWKFLAWTESRRCVEAELTEAQHQLALLQQGTEAAARRQLSPSVLSYKVLKAALLQVQSILHKTGRTLPFSPDDEFLYVYYQHAQVEAAVSDDDLVFIITTPIVEEASEYTLYRVHSLPVFDVA</sequence>
<gene>
    <name evidence="1" type="primary">tgt_3</name>
    <name evidence="1" type="ORF">CM83_101751</name>
</gene>
<protein>
    <submittedName>
        <fullName evidence="1">Queuine tRNA-ribosyltransferase</fullName>
    </submittedName>
</protein>
<organism evidence="1">
    <name type="scientific">Lygus hesperus</name>
    <name type="common">Western plant bug</name>
    <dbReference type="NCBI Taxonomy" id="30085"/>
    <lineage>
        <taxon>Eukaryota</taxon>
        <taxon>Metazoa</taxon>
        <taxon>Ecdysozoa</taxon>
        <taxon>Arthropoda</taxon>
        <taxon>Hexapoda</taxon>
        <taxon>Insecta</taxon>
        <taxon>Pterygota</taxon>
        <taxon>Neoptera</taxon>
        <taxon>Paraneoptera</taxon>
        <taxon>Hemiptera</taxon>
        <taxon>Heteroptera</taxon>
        <taxon>Panheteroptera</taxon>
        <taxon>Cimicomorpha</taxon>
        <taxon>Miridae</taxon>
        <taxon>Mirini</taxon>
        <taxon>Lygus</taxon>
    </lineage>
</organism>
<dbReference type="GO" id="GO:0016740">
    <property type="term" value="F:transferase activity"/>
    <property type="evidence" value="ECO:0007669"/>
    <property type="project" value="UniProtKB-KW"/>
</dbReference>
<dbReference type="EMBL" id="GBHO01008837">
    <property type="protein sequence ID" value="JAG34767.1"/>
    <property type="molecule type" value="Transcribed_RNA"/>
</dbReference>
<dbReference type="AlphaFoldDB" id="A0A0A9YP01"/>
<feature type="non-terminal residue" evidence="1">
    <location>
        <position position="1"/>
    </location>
</feature>
<evidence type="ECO:0000313" key="1">
    <source>
        <dbReference type="EMBL" id="JAG34767.1"/>
    </source>
</evidence>
<dbReference type="Pfam" id="PF12259">
    <property type="entry name" value="Baculo_F"/>
    <property type="match status" value="1"/>
</dbReference>